<name>A0A964DYD9_9PROT</name>
<dbReference type="Pfam" id="PF05145">
    <property type="entry name" value="AbrB"/>
    <property type="match status" value="1"/>
</dbReference>
<dbReference type="EMBL" id="JAESVB010000002">
    <property type="protein sequence ID" value="MCB8875056.1"/>
    <property type="molecule type" value="Genomic_DNA"/>
</dbReference>
<keyword evidence="1" id="KW-1133">Transmembrane helix</keyword>
<feature type="transmembrane region" description="Helical" evidence="1">
    <location>
        <begin position="92"/>
        <end position="111"/>
    </location>
</feature>
<dbReference type="PIRSF" id="PIRSF038991">
    <property type="entry name" value="Protein_AbrB"/>
    <property type="match status" value="1"/>
</dbReference>
<evidence type="ECO:0000256" key="1">
    <source>
        <dbReference type="SAM" id="Phobius"/>
    </source>
</evidence>
<keyword evidence="3" id="KW-1185">Reference proteome</keyword>
<feature type="transmembrane region" description="Helical" evidence="1">
    <location>
        <begin position="269"/>
        <end position="291"/>
    </location>
</feature>
<feature type="transmembrane region" description="Helical" evidence="1">
    <location>
        <begin position="153"/>
        <end position="170"/>
    </location>
</feature>
<feature type="transmembrane region" description="Helical" evidence="1">
    <location>
        <begin position="15"/>
        <end position="38"/>
    </location>
</feature>
<reference evidence="2" key="1">
    <citation type="journal article" date="2021" name="Microorganisms">
        <title>Acidisoma silvae sp. nov. and Acidisomacellulosilytica sp. nov., Two Acidophilic Bacteria Isolated from Decaying Wood, Hydrolyzing Cellulose and Producing Poly-3-hydroxybutyrate.</title>
        <authorList>
            <person name="Mieszkin S."/>
            <person name="Pouder E."/>
            <person name="Uroz S."/>
            <person name="Simon-Colin C."/>
            <person name="Alain K."/>
        </authorList>
    </citation>
    <scope>NUCLEOTIDE SEQUENCE</scope>
    <source>
        <strain evidence="2">HW T2.11</strain>
    </source>
</reference>
<feature type="transmembrane region" description="Helical" evidence="1">
    <location>
        <begin position="58"/>
        <end position="80"/>
    </location>
</feature>
<dbReference type="InterPro" id="IPR007820">
    <property type="entry name" value="AbrB_fam"/>
</dbReference>
<evidence type="ECO:0000313" key="3">
    <source>
        <dbReference type="Proteomes" id="UP000708298"/>
    </source>
</evidence>
<dbReference type="NCBIfam" id="TIGR03082">
    <property type="entry name" value="Gneg_AbrB_dup"/>
    <property type="match status" value="2"/>
</dbReference>
<dbReference type="GO" id="GO:0016020">
    <property type="term" value="C:membrane"/>
    <property type="evidence" value="ECO:0007669"/>
    <property type="project" value="InterPro"/>
</dbReference>
<dbReference type="GO" id="GO:0010468">
    <property type="term" value="P:regulation of gene expression"/>
    <property type="evidence" value="ECO:0007669"/>
    <property type="project" value="InterPro"/>
</dbReference>
<keyword evidence="1" id="KW-0472">Membrane</keyword>
<reference evidence="2" key="2">
    <citation type="submission" date="2021-01" db="EMBL/GenBank/DDBJ databases">
        <authorList>
            <person name="Mieszkin S."/>
            <person name="Pouder E."/>
            <person name="Alain K."/>
        </authorList>
    </citation>
    <scope>NUCLEOTIDE SEQUENCE</scope>
    <source>
        <strain evidence="2">HW T2.11</strain>
    </source>
</reference>
<feature type="transmembrane region" description="Helical" evidence="1">
    <location>
        <begin position="182"/>
        <end position="206"/>
    </location>
</feature>
<evidence type="ECO:0000313" key="2">
    <source>
        <dbReference type="EMBL" id="MCB8875056.1"/>
    </source>
</evidence>
<protein>
    <submittedName>
        <fullName evidence="2">AbrB family transcriptional regulator</fullName>
    </submittedName>
</protein>
<dbReference type="PANTHER" id="PTHR38457">
    <property type="entry name" value="REGULATOR ABRB-RELATED"/>
    <property type="match status" value="1"/>
</dbReference>
<feature type="transmembrane region" description="Helical" evidence="1">
    <location>
        <begin position="213"/>
        <end position="231"/>
    </location>
</feature>
<accession>A0A964DYD9</accession>
<feature type="transmembrane region" description="Helical" evidence="1">
    <location>
        <begin position="330"/>
        <end position="347"/>
    </location>
</feature>
<organism evidence="2 3">
    <name type="scientific">Acidisoma silvae</name>
    <dbReference type="NCBI Taxonomy" id="2802396"/>
    <lineage>
        <taxon>Bacteria</taxon>
        <taxon>Pseudomonadati</taxon>
        <taxon>Pseudomonadota</taxon>
        <taxon>Alphaproteobacteria</taxon>
        <taxon>Acetobacterales</taxon>
        <taxon>Acidocellaceae</taxon>
        <taxon>Acidisoma</taxon>
    </lineage>
</organism>
<dbReference type="Proteomes" id="UP000708298">
    <property type="component" value="Unassembled WGS sequence"/>
</dbReference>
<dbReference type="InterPro" id="IPR017516">
    <property type="entry name" value="AbrB_dup"/>
</dbReference>
<sequence length="353" mass="36884">MGALRPQTWPISRRWLVLVPLSFALAVLLILMKLPAALLLGPMAAAILMASQDGTVRIAPPVFVTYQGIVGAMIAINLPVSIFPEMATDWPVFLLGTLSTLLASSLLGWLLSRSGALPGTTAIWGSSPGAATVMTLMSEQFGADMRLVAFMQYMRVVACAVVATLVSRFLGHGGGSVTEHFFAAPASWTAVATAVAIALIGAYAGVRLKIPGGAMLTPMVLGMLLKVFTPLDLELPPLLLAVSYAVVGWGIGMRFSASVLRYAGRVFPRVLTSILALILICGGFGTILMLVTGVDPLTAYLATSPGGADSVAIIAASSKVNMPFVMTMQIARFLCVLIAGPALARLLSKSRPG</sequence>
<comment type="caution">
    <text evidence="2">The sequence shown here is derived from an EMBL/GenBank/DDBJ whole genome shotgun (WGS) entry which is preliminary data.</text>
</comment>
<gene>
    <name evidence="2" type="ORF">ASILVAE211_07670</name>
</gene>
<proteinExistence type="predicted"/>
<feature type="transmembrane region" description="Helical" evidence="1">
    <location>
        <begin position="237"/>
        <end position="257"/>
    </location>
</feature>
<dbReference type="PANTHER" id="PTHR38457:SF1">
    <property type="entry name" value="REGULATOR ABRB-RELATED"/>
    <property type="match status" value="1"/>
</dbReference>
<dbReference type="AlphaFoldDB" id="A0A964DYD9"/>
<keyword evidence="1" id="KW-0812">Transmembrane</keyword>